<feature type="transmembrane region" description="Helical" evidence="1">
    <location>
        <begin position="206"/>
        <end position="227"/>
    </location>
</feature>
<dbReference type="RefSeq" id="WP_206674342.1">
    <property type="nucleotide sequence ID" value="NZ_FOXI01000002.1"/>
</dbReference>
<gene>
    <name evidence="2" type="ORF">SAMN05216277_10269</name>
</gene>
<feature type="transmembrane region" description="Helical" evidence="1">
    <location>
        <begin position="157"/>
        <end position="180"/>
    </location>
</feature>
<evidence type="ECO:0000313" key="2">
    <source>
        <dbReference type="EMBL" id="SFP22109.1"/>
    </source>
</evidence>
<dbReference type="Proteomes" id="UP000183769">
    <property type="component" value="Unassembled WGS sequence"/>
</dbReference>
<dbReference type="Pfam" id="PF06177">
    <property type="entry name" value="QueT"/>
    <property type="match status" value="1"/>
</dbReference>
<organism evidence="2 3">
    <name type="scientific">Halolamina pelagica</name>
    <dbReference type="NCBI Taxonomy" id="699431"/>
    <lineage>
        <taxon>Archaea</taxon>
        <taxon>Methanobacteriati</taxon>
        <taxon>Methanobacteriota</taxon>
        <taxon>Stenosarchaea group</taxon>
        <taxon>Halobacteria</taxon>
        <taxon>Halobacteriales</taxon>
        <taxon>Haloferacaceae</taxon>
    </lineage>
</organism>
<feature type="transmembrane region" description="Helical" evidence="1">
    <location>
        <begin position="123"/>
        <end position="145"/>
    </location>
</feature>
<sequence length="264" mass="27610">MRELLTMWRDTRMVMLVAVVAAVYAALLIPFKLFTILPGLTSIRPANVLPVFFGIAFGPAAAWGSAIGNLIGDVFGGTFGPGSVGGFVGNFFFGLVGYKLWGNLGPLSSGEEPDFRDQRLRQLIEYVAVAVAAAAACAAIIAWVVDALELVPFSVLGPIILTNNAVSAIVLGPPLFYLAYPRVKEMGLLYPDVLRNEDLPDRANSAGAWAILVVPLVWIGIAVFVLGGAPGSTAQIGLGAVGFLVTAAAAYVAGENFSAVVRDA</sequence>
<reference evidence="3" key="1">
    <citation type="submission" date="2016-10" db="EMBL/GenBank/DDBJ databases">
        <authorList>
            <person name="Varghese N."/>
            <person name="Submissions S."/>
        </authorList>
    </citation>
    <scope>NUCLEOTIDE SEQUENCE [LARGE SCALE GENOMIC DNA]</scope>
    <source>
        <strain evidence="3">CGMCC 1.10329</strain>
    </source>
</reference>
<feature type="transmembrane region" description="Helical" evidence="1">
    <location>
        <begin position="233"/>
        <end position="253"/>
    </location>
</feature>
<keyword evidence="1" id="KW-1133">Transmembrane helix</keyword>
<dbReference type="InterPro" id="IPR010387">
    <property type="entry name" value="QueT"/>
</dbReference>
<keyword evidence="1" id="KW-0812">Transmembrane</keyword>
<evidence type="ECO:0000313" key="3">
    <source>
        <dbReference type="Proteomes" id="UP000183769"/>
    </source>
</evidence>
<keyword evidence="3" id="KW-1185">Reference proteome</keyword>
<keyword evidence="1" id="KW-0472">Membrane</keyword>
<name>A0A1I5NK11_9EURY</name>
<feature type="transmembrane region" description="Helical" evidence="1">
    <location>
        <begin position="83"/>
        <end position="102"/>
    </location>
</feature>
<dbReference type="EMBL" id="FOXI01000002">
    <property type="protein sequence ID" value="SFP22109.1"/>
    <property type="molecule type" value="Genomic_DNA"/>
</dbReference>
<proteinExistence type="predicted"/>
<evidence type="ECO:0000256" key="1">
    <source>
        <dbReference type="SAM" id="Phobius"/>
    </source>
</evidence>
<protein>
    <submittedName>
        <fullName evidence="2">Energy-coupling factor transport system substrate-specific component</fullName>
    </submittedName>
</protein>
<accession>A0A1I5NK11</accession>
<feature type="transmembrane region" description="Helical" evidence="1">
    <location>
        <begin position="46"/>
        <end position="71"/>
    </location>
</feature>
<dbReference type="AlphaFoldDB" id="A0A1I5NK11"/>
<dbReference type="OrthoDB" id="30974at2157"/>
<feature type="transmembrane region" description="Helical" evidence="1">
    <location>
        <begin position="12"/>
        <end position="34"/>
    </location>
</feature>
<dbReference type="Gene3D" id="1.10.1760.20">
    <property type="match status" value="1"/>
</dbReference>